<organism evidence="5 6">
    <name type="scientific">Vibrio panuliri</name>
    <dbReference type="NCBI Taxonomy" id="1381081"/>
    <lineage>
        <taxon>Bacteria</taxon>
        <taxon>Pseudomonadati</taxon>
        <taxon>Pseudomonadota</taxon>
        <taxon>Gammaproteobacteria</taxon>
        <taxon>Vibrionales</taxon>
        <taxon>Vibrionaceae</taxon>
        <taxon>Vibrio</taxon>
    </lineage>
</organism>
<dbReference type="SMART" id="SM00062">
    <property type="entry name" value="PBPb"/>
    <property type="match status" value="1"/>
</dbReference>
<evidence type="ECO:0000256" key="2">
    <source>
        <dbReference type="ARBA" id="ARBA00022729"/>
    </source>
</evidence>
<evidence type="ECO:0000313" key="5">
    <source>
        <dbReference type="EMBL" id="OLQ86314.1"/>
    </source>
</evidence>
<protein>
    <submittedName>
        <fullName evidence="5">Amino acid ABC transporter substrate-binding protein</fullName>
    </submittedName>
</protein>
<feature type="signal peptide" evidence="3">
    <location>
        <begin position="1"/>
        <end position="24"/>
    </location>
</feature>
<dbReference type="Gene3D" id="3.40.190.10">
    <property type="entry name" value="Periplasmic binding protein-like II"/>
    <property type="match status" value="3"/>
</dbReference>
<feature type="domain" description="Solute-binding protein family 3/N-terminal" evidence="4">
    <location>
        <begin position="35"/>
        <end position="285"/>
    </location>
</feature>
<evidence type="ECO:0000313" key="6">
    <source>
        <dbReference type="Proteomes" id="UP000186313"/>
    </source>
</evidence>
<sequence length="291" mass="33262">MKIFNPALIGLCLASFLSSNTILARSYDDIIDSKYITVAIYSDYPPFSYLSDGVPKGIDYEIAQRIAKEMQVDLRLQWMTADENVEDDLRNNLWKGHYLTRTVADVMLRVPYDKTYSLSRDDIGELVHEQVHMFAPYHTESWQIIYDQNKIESVTTMAVFQYHKVGVEVDSIPQFYLSSAFGGRMRDNAQHYATTLKAVNALQAGEVDAAMGLRTQISHLQGEMNNQRFQLAKNAFPMLGQQQWEIGMAVKTNYRQLGYAVGDIVETMIKQGDMEALFTKYHAVYQSPTLY</sequence>
<comment type="similarity">
    <text evidence="1">Belongs to the bacterial solute-binding protein 3 family.</text>
</comment>
<accession>A0A1Q9HB09</accession>
<gene>
    <name evidence="5" type="ORF">BIY22_11745</name>
</gene>
<dbReference type="SUPFAM" id="SSF53850">
    <property type="entry name" value="Periplasmic binding protein-like II"/>
    <property type="match status" value="1"/>
</dbReference>
<dbReference type="EMBL" id="MJMJ01000043">
    <property type="protein sequence ID" value="OLQ86314.1"/>
    <property type="molecule type" value="Genomic_DNA"/>
</dbReference>
<dbReference type="OrthoDB" id="6192933at2"/>
<proteinExistence type="inferred from homology"/>
<dbReference type="PANTHER" id="PTHR35936">
    <property type="entry name" value="MEMBRANE-BOUND LYTIC MUREIN TRANSGLYCOSYLASE F"/>
    <property type="match status" value="1"/>
</dbReference>
<evidence type="ECO:0000256" key="1">
    <source>
        <dbReference type="ARBA" id="ARBA00010333"/>
    </source>
</evidence>
<name>A0A1Q9HB09_9VIBR</name>
<keyword evidence="2 3" id="KW-0732">Signal</keyword>
<dbReference type="Pfam" id="PF00497">
    <property type="entry name" value="SBP_bac_3"/>
    <property type="match status" value="1"/>
</dbReference>
<comment type="caution">
    <text evidence="5">The sequence shown here is derived from an EMBL/GenBank/DDBJ whole genome shotgun (WGS) entry which is preliminary data.</text>
</comment>
<evidence type="ECO:0000259" key="4">
    <source>
        <dbReference type="SMART" id="SM00062"/>
    </source>
</evidence>
<dbReference type="AlphaFoldDB" id="A0A1Q9HB09"/>
<dbReference type="STRING" id="1381081.BIY22_11745"/>
<evidence type="ECO:0000256" key="3">
    <source>
        <dbReference type="SAM" id="SignalP"/>
    </source>
</evidence>
<dbReference type="Proteomes" id="UP000186313">
    <property type="component" value="Unassembled WGS sequence"/>
</dbReference>
<feature type="chain" id="PRO_5012615841" evidence="3">
    <location>
        <begin position="25"/>
        <end position="291"/>
    </location>
</feature>
<dbReference type="InterPro" id="IPR001638">
    <property type="entry name" value="Solute-binding_3/MltF_N"/>
</dbReference>
<reference evidence="5 6" key="1">
    <citation type="submission" date="2016-09" db="EMBL/GenBank/DDBJ databases">
        <title>Genomic Taxonomy of the Vibrionaceae.</title>
        <authorList>
            <person name="Gonzalez-Castillo A."/>
            <person name="Gomez-Gil B."/>
            <person name="Enciso-Ibarra K."/>
        </authorList>
    </citation>
    <scope>NUCLEOTIDE SEQUENCE [LARGE SCALE GENOMIC DNA]</scope>
    <source>
        <strain evidence="5 6">CAIM 703</strain>
    </source>
</reference>